<sequence length="395" mass="43129">MSRHPTTESPGSCFEIHCASSRDKEYMGLSEGSTKPKPFDFLGVLYGIWYMGGSAENAVSGAAAGGLVETVKYPVDTIKTRLQAGYVVRGGGKIVFKGLYSGLAGNLVGVIPASALFIGVNEPTKQKLLKIFPENLSAVAHLAAGVVGGAASSIVRVIKQRIQIGHFASAPDAVRLIVSKEGFRGLYAVYLPFDAIQFCIYEQLRAARRDLNDPKNAMIGAFAGAIMHFHRYKLYNLVVGLDVEWRPSCNSVQKPAVATIQICIGNCCLIYQIIYSTNRFPQSLIDFLSNDDFTFVGVDVQSDFNALKTDYEMTCNPRAVVLRMLAASALGRADLNQAGLKTLAGLVLGKEVDTSKRVRTSNWDTRWLDEQVNYGCIDAFVSFKIGKVLKAYYWS</sequence>
<evidence type="ECO:0000256" key="8">
    <source>
        <dbReference type="PROSITE-ProRule" id="PRU00282"/>
    </source>
</evidence>
<evidence type="ECO:0000256" key="1">
    <source>
        <dbReference type="ARBA" id="ARBA00004141"/>
    </source>
</evidence>
<comment type="similarity">
    <text evidence="2 9">Belongs to the mitochondrial carrier (TC 2.A.29) family.</text>
</comment>
<organism evidence="12 13">
    <name type="scientific">Castilleja foliolosa</name>
    <dbReference type="NCBI Taxonomy" id="1961234"/>
    <lineage>
        <taxon>Eukaryota</taxon>
        <taxon>Viridiplantae</taxon>
        <taxon>Streptophyta</taxon>
        <taxon>Embryophyta</taxon>
        <taxon>Tracheophyta</taxon>
        <taxon>Spermatophyta</taxon>
        <taxon>Magnoliopsida</taxon>
        <taxon>eudicotyledons</taxon>
        <taxon>Gunneridae</taxon>
        <taxon>Pentapetalae</taxon>
        <taxon>asterids</taxon>
        <taxon>lamiids</taxon>
        <taxon>Lamiales</taxon>
        <taxon>Orobanchaceae</taxon>
        <taxon>Pedicularideae</taxon>
        <taxon>Castillejinae</taxon>
        <taxon>Castilleja</taxon>
    </lineage>
</organism>
<feature type="repeat" description="Solcar" evidence="8">
    <location>
        <begin position="52"/>
        <end position="127"/>
    </location>
</feature>
<keyword evidence="5" id="KW-0677">Repeat</keyword>
<evidence type="ECO:0000256" key="5">
    <source>
        <dbReference type="ARBA" id="ARBA00022737"/>
    </source>
</evidence>
<dbReference type="Pfam" id="PF00153">
    <property type="entry name" value="Mito_carr"/>
    <property type="match status" value="1"/>
</dbReference>
<protein>
    <recommendedName>
        <fullName evidence="11">3'-5' exonuclease domain-containing protein</fullName>
    </recommendedName>
</protein>
<reference evidence="13" key="1">
    <citation type="journal article" date="2024" name="IScience">
        <title>Strigolactones Initiate the Formation of Haustorium-like Structures in Castilleja.</title>
        <authorList>
            <person name="Buerger M."/>
            <person name="Peterson D."/>
            <person name="Chory J."/>
        </authorList>
    </citation>
    <scope>NUCLEOTIDE SEQUENCE [LARGE SCALE GENOMIC DNA]</scope>
</reference>
<evidence type="ECO:0000256" key="6">
    <source>
        <dbReference type="ARBA" id="ARBA00022989"/>
    </source>
</evidence>
<dbReference type="Pfam" id="PF01612">
    <property type="entry name" value="DNA_pol_A_exo1"/>
    <property type="match status" value="1"/>
</dbReference>
<dbReference type="GO" id="GO:0016020">
    <property type="term" value="C:membrane"/>
    <property type="evidence" value="ECO:0007669"/>
    <property type="project" value="UniProtKB-SubCell"/>
</dbReference>
<evidence type="ECO:0000256" key="3">
    <source>
        <dbReference type="ARBA" id="ARBA00022448"/>
    </source>
</evidence>
<evidence type="ECO:0000256" key="4">
    <source>
        <dbReference type="ARBA" id="ARBA00022692"/>
    </source>
</evidence>
<keyword evidence="3 9" id="KW-0813">Transport</keyword>
<dbReference type="InterPro" id="IPR018108">
    <property type="entry name" value="MCP_transmembrane"/>
</dbReference>
<comment type="subcellular location">
    <subcellularLocation>
        <location evidence="1">Membrane</location>
        <topology evidence="1">Multi-pass membrane protein</topology>
    </subcellularLocation>
</comment>
<dbReference type="InterPro" id="IPR012337">
    <property type="entry name" value="RNaseH-like_sf"/>
</dbReference>
<dbReference type="SUPFAM" id="SSF53098">
    <property type="entry name" value="Ribonuclease H-like"/>
    <property type="match status" value="1"/>
</dbReference>
<keyword evidence="6 10" id="KW-1133">Transmembrane helix</keyword>
<evidence type="ECO:0000256" key="9">
    <source>
        <dbReference type="RuleBase" id="RU000488"/>
    </source>
</evidence>
<dbReference type="InterPro" id="IPR036397">
    <property type="entry name" value="RNaseH_sf"/>
</dbReference>
<dbReference type="InterPro" id="IPR023395">
    <property type="entry name" value="MCP_dom_sf"/>
</dbReference>
<feature type="transmembrane region" description="Helical" evidence="10">
    <location>
        <begin position="99"/>
        <end position="118"/>
    </location>
</feature>
<evidence type="ECO:0000256" key="10">
    <source>
        <dbReference type="SAM" id="Phobius"/>
    </source>
</evidence>
<evidence type="ECO:0000259" key="11">
    <source>
        <dbReference type="Pfam" id="PF01612"/>
    </source>
</evidence>
<feature type="domain" description="3'-5' exonuclease" evidence="11">
    <location>
        <begin position="238"/>
        <end position="389"/>
    </location>
</feature>
<dbReference type="InterPro" id="IPR002562">
    <property type="entry name" value="3'-5'_exonuclease_dom"/>
</dbReference>
<dbReference type="Proteomes" id="UP001632038">
    <property type="component" value="Unassembled WGS sequence"/>
</dbReference>
<keyword evidence="13" id="KW-1185">Reference proteome</keyword>
<feature type="transmembrane region" description="Helical" evidence="10">
    <location>
        <begin position="138"/>
        <end position="158"/>
    </location>
</feature>
<evidence type="ECO:0000256" key="7">
    <source>
        <dbReference type="ARBA" id="ARBA00023136"/>
    </source>
</evidence>
<dbReference type="Gene3D" id="1.50.40.10">
    <property type="entry name" value="Mitochondrial carrier domain"/>
    <property type="match status" value="1"/>
</dbReference>
<keyword evidence="7 8" id="KW-0472">Membrane</keyword>
<dbReference type="AlphaFoldDB" id="A0ABD3EL84"/>
<dbReference type="PROSITE" id="PS50920">
    <property type="entry name" value="SOLCAR"/>
    <property type="match status" value="1"/>
</dbReference>
<dbReference type="SUPFAM" id="SSF103506">
    <property type="entry name" value="Mitochondrial carrier"/>
    <property type="match status" value="1"/>
</dbReference>
<proteinExistence type="inferred from homology"/>
<evidence type="ECO:0000313" key="13">
    <source>
        <dbReference type="Proteomes" id="UP001632038"/>
    </source>
</evidence>
<name>A0ABD3EL84_9LAMI</name>
<dbReference type="EMBL" id="JAVIJP010000002">
    <property type="protein sequence ID" value="KAL3654974.1"/>
    <property type="molecule type" value="Genomic_DNA"/>
</dbReference>
<dbReference type="PANTHER" id="PTHR45667">
    <property type="entry name" value="S-ADENOSYLMETHIONINE MITOCHONDRIAL CARRIER PROTEIN"/>
    <property type="match status" value="1"/>
</dbReference>
<dbReference type="Gene3D" id="3.30.420.10">
    <property type="entry name" value="Ribonuclease H-like superfamily/Ribonuclease H"/>
    <property type="match status" value="1"/>
</dbReference>
<keyword evidence="4 8" id="KW-0812">Transmembrane</keyword>
<gene>
    <name evidence="12" type="ORF">CASFOL_000760</name>
</gene>
<dbReference type="CDD" id="cd06141">
    <property type="entry name" value="WRN_exo"/>
    <property type="match status" value="1"/>
</dbReference>
<evidence type="ECO:0000313" key="12">
    <source>
        <dbReference type="EMBL" id="KAL3654974.1"/>
    </source>
</evidence>
<evidence type="ECO:0000256" key="2">
    <source>
        <dbReference type="ARBA" id="ARBA00006375"/>
    </source>
</evidence>
<comment type="caution">
    <text evidence="12">The sequence shown here is derived from an EMBL/GenBank/DDBJ whole genome shotgun (WGS) entry which is preliminary data.</text>
</comment>
<accession>A0ABD3EL84</accession>